<dbReference type="AlphaFoldDB" id="A0A6A5ZZ43"/>
<dbReference type="OrthoDB" id="429813at2759"/>
<dbReference type="InterPro" id="IPR051414">
    <property type="entry name" value="Adenylate-forming_Reductase"/>
</dbReference>
<protein>
    <submittedName>
        <fullName evidence="4">Acetyl-CoA synthetase-like protein</fullName>
    </submittedName>
</protein>
<feature type="non-terminal residue" evidence="4">
    <location>
        <position position="531"/>
    </location>
</feature>
<reference evidence="4" key="1">
    <citation type="journal article" date="2020" name="Stud. Mycol.">
        <title>101 Dothideomycetes genomes: a test case for predicting lifestyles and emergence of pathogens.</title>
        <authorList>
            <person name="Haridas S."/>
            <person name="Albert R."/>
            <person name="Binder M."/>
            <person name="Bloem J."/>
            <person name="Labutti K."/>
            <person name="Salamov A."/>
            <person name="Andreopoulos B."/>
            <person name="Baker S."/>
            <person name="Barry K."/>
            <person name="Bills G."/>
            <person name="Bluhm B."/>
            <person name="Cannon C."/>
            <person name="Castanera R."/>
            <person name="Culley D."/>
            <person name="Daum C."/>
            <person name="Ezra D."/>
            <person name="Gonzalez J."/>
            <person name="Henrissat B."/>
            <person name="Kuo A."/>
            <person name="Liang C."/>
            <person name="Lipzen A."/>
            <person name="Lutzoni F."/>
            <person name="Magnuson J."/>
            <person name="Mondo S."/>
            <person name="Nolan M."/>
            <person name="Ohm R."/>
            <person name="Pangilinan J."/>
            <person name="Park H.-J."/>
            <person name="Ramirez L."/>
            <person name="Alfaro M."/>
            <person name="Sun H."/>
            <person name="Tritt A."/>
            <person name="Yoshinaga Y."/>
            <person name="Zwiers L.-H."/>
            <person name="Turgeon B."/>
            <person name="Goodwin S."/>
            <person name="Spatafora J."/>
            <person name="Crous P."/>
            <person name="Grigoriev I."/>
        </authorList>
    </citation>
    <scope>NUCLEOTIDE SEQUENCE</scope>
    <source>
        <strain evidence="4">CBS 119687</strain>
    </source>
</reference>
<dbReference type="RefSeq" id="XP_033519405.1">
    <property type="nucleotide sequence ID" value="XM_033665267.1"/>
</dbReference>
<dbReference type="PANTHER" id="PTHR43439">
    <property type="entry name" value="PHENYLACETATE-COENZYME A LIGASE"/>
    <property type="match status" value="1"/>
</dbReference>
<evidence type="ECO:0000256" key="2">
    <source>
        <dbReference type="ARBA" id="ARBA00022553"/>
    </source>
</evidence>
<keyword evidence="2" id="KW-0597">Phosphoprotein</keyword>
<feature type="domain" description="AMP-dependent synthetase/ligase" evidence="3">
    <location>
        <begin position="37"/>
        <end position="346"/>
    </location>
</feature>
<dbReference type="EMBL" id="ML977517">
    <property type="protein sequence ID" value="KAF2125012.1"/>
    <property type="molecule type" value="Genomic_DNA"/>
</dbReference>
<keyword evidence="5" id="KW-1185">Reference proteome</keyword>
<evidence type="ECO:0000313" key="4">
    <source>
        <dbReference type="EMBL" id="KAF2125012.1"/>
    </source>
</evidence>
<gene>
    <name evidence="4" type="ORF">P153DRAFT_325340</name>
</gene>
<dbReference type="PANTHER" id="PTHR43439:SF2">
    <property type="entry name" value="ENZYME, PUTATIVE (JCVI)-RELATED"/>
    <property type="match status" value="1"/>
</dbReference>
<dbReference type="Gene3D" id="3.40.50.12780">
    <property type="entry name" value="N-terminal domain of ligase-like"/>
    <property type="match status" value="1"/>
</dbReference>
<accession>A0A6A5ZZ43</accession>
<dbReference type="Pfam" id="PF23562">
    <property type="entry name" value="AMP-binding_C_3"/>
    <property type="match status" value="1"/>
</dbReference>
<dbReference type="GeneID" id="54405699"/>
<evidence type="ECO:0000259" key="3">
    <source>
        <dbReference type="Pfam" id="PF00501"/>
    </source>
</evidence>
<name>A0A6A5ZZ43_9PLEO</name>
<organism evidence="4 5">
    <name type="scientific">Dothidotthia symphoricarpi CBS 119687</name>
    <dbReference type="NCBI Taxonomy" id="1392245"/>
    <lineage>
        <taxon>Eukaryota</taxon>
        <taxon>Fungi</taxon>
        <taxon>Dikarya</taxon>
        <taxon>Ascomycota</taxon>
        <taxon>Pezizomycotina</taxon>
        <taxon>Dothideomycetes</taxon>
        <taxon>Pleosporomycetidae</taxon>
        <taxon>Pleosporales</taxon>
        <taxon>Dothidotthiaceae</taxon>
        <taxon>Dothidotthia</taxon>
    </lineage>
</organism>
<dbReference type="Proteomes" id="UP000799771">
    <property type="component" value="Unassembled WGS sequence"/>
</dbReference>
<dbReference type="Pfam" id="PF00501">
    <property type="entry name" value="AMP-binding"/>
    <property type="match status" value="1"/>
</dbReference>
<dbReference type="PROSITE" id="PS00455">
    <property type="entry name" value="AMP_BINDING"/>
    <property type="match status" value="1"/>
</dbReference>
<proteinExistence type="predicted"/>
<evidence type="ECO:0000256" key="1">
    <source>
        <dbReference type="ARBA" id="ARBA00022450"/>
    </source>
</evidence>
<keyword evidence="1" id="KW-0596">Phosphopantetheine</keyword>
<sequence length="531" mass="60003">MGQRHLLQLLDYRVKNKPTTPYASMPIDENDISKGFNDISYDTFGNAINHCIEWLQSVLPPPTSPFETVAYTGPRDMRYSILFCALAKLERKLLVPNPMARPAAQASLVHMTECKVFLYGGELETVVHSVSKQVTEWDVKVVKTPELDVWLTKERAAPYEWSKSWEDARLIPCLVVHTSGTTGPPKPVVYNHATLVAQDASQLMPEYGGDCTENNLKEMRCYSPLPALHAVGIFLSILFPIILGTVPVFGPTTNTTPDNIAQVIDVLRYGNCEVYMAPPVFIEALVNSTVGLEALGKLDMVYFAGAAMRKSTAEKLMAHTRLYSGYGSTEAGWPLCVRRENEENWEYLSFRESHGIKFVHTEGDLHELVWVRRPELEKWQPVFYIYPELEEFHSGDLWVESKTRPGAWKVTGRTDDLLVFENSMKLNAQTVEMSLASHPSVNGIVVGGQGRSRPFVIIEWANNEGEDITKLEQLWPEIERVNEGMVSGGVTILKDMILFATTEKRLPRNVKGGVIRKRSEEMYEREIEQLY</sequence>
<dbReference type="InterPro" id="IPR000873">
    <property type="entry name" value="AMP-dep_synth/lig_dom"/>
</dbReference>
<dbReference type="SUPFAM" id="SSF56801">
    <property type="entry name" value="Acetyl-CoA synthetase-like"/>
    <property type="match status" value="1"/>
</dbReference>
<dbReference type="InterPro" id="IPR042099">
    <property type="entry name" value="ANL_N_sf"/>
</dbReference>
<evidence type="ECO:0000313" key="5">
    <source>
        <dbReference type="Proteomes" id="UP000799771"/>
    </source>
</evidence>
<dbReference type="InterPro" id="IPR020845">
    <property type="entry name" value="AMP-binding_CS"/>
</dbReference>